<dbReference type="Proteomes" id="UP001501666">
    <property type="component" value="Unassembled WGS sequence"/>
</dbReference>
<keyword evidence="2" id="KW-1185">Reference proteome</keyword>
<dbReference type="PANTHER" id="PTHR42794">
    <property type="entry name" value="HEMIN IMPORT ATP-BINDING PROTEIN HMUV"/>
    <property type="match status" value="1"/>
</dbReference>
<comment type="caution">
    <text evidence="1">The sequence shown here is derived from an EMBL/GenBank/DDBJ whole genome shotgun (WGS) entry which is preliminary data.</text>
</comment>
<gene>
    <name evidence="1" type="ORF">GCM10010412_097270</name>
</gene>
<dbReference type="Gene3D" id="3.40.50.300">
    <property type="entry name" value="P-loop containing nucleotide triphosphate hydrolases"/>
    <property type="match status" value="1"/>
</dbReference>
<dbReference type="InterPro" id="IPR027417">
    <property type="entry name" value="P-loop_NTPase"/>
</dbReference>
<reference evidence="2" key="1">
    <citation type="journal article" date="2019" name="Int. J. Syst. Evol. Microbiol.">
        <title>The Global Catalogue of Microorganisms (GCM) 10K type strain sequencing project: providing services to taxonomists for standard genome sequencing and annotation.</title>
        <authorList>
            <consortium name="The Broad Institute Genomics Platform"/>
            <consortium name="The Broad Institute Genome Sequencing Center for Infectious Disease"/>
            <person name="Wu L."/>
            <person name="Ma J."/>
        </authorList>
    </citation>
    <scope>NUCLEOTIDE SEQUENCE [LARGE SCALE GENOMIC DNA]</scope>
    <source>
        <strain evidence="2">JCM 6835</strain>
    </source>
</reference>
<protein>
    <recommendedName>
        <fullName evidence="3">Iron complex transport system ATP-binding protein</fullName>
    </recommendedName>
</protein>
<accession>A0ABP6FUN0</accession>
<organism evidence="1 2">
    <name type="scientific">Nonomuraea recticatena</name>
    <dbReference type="NCBI Taxonomy" id="46178"/>
    <lineage>
        <taxon>Bacteria</taxon>
        <taxon>Bacillati</taxon>
        <taxon>Actinomycetota</taxon>
        <taxon>Actinomycetes</taxon>
        <taxon>Streptosporangiales</taxon>
        <taxon>Streptosporangiaceae</taxon>
        <taxon>Nonomuraea</taxon>
    </lineage>
</organism>
<evidence type="ECO:0008006" key="3">
    <source>
        <dbReference type="Google" id="ProtNLM"/>
    </source>
</evidence>
<evidence type="ECO:0000313" key="1">
    <source>
        <dbReference type="EMBL" id="GAA2700193.1"/>
    </source>
</evidence>
<dbReference type="EMBL" id="BAAATE010000059">
    <property type="protein sequence ID" value="GAA2700193.1"/>
    <property type="molecule type" value="Genomic_DNA"/>
</dbReference>
<proteinExistence type="predicted"/>
<dbReference type="SUPFAM" id="SSF52540">
    <property type="entry name" value="P-loop containing nucleoside triphosphate hydrolases"/>
    <property type="match status" value="1"/>
</dbReference>
<dbReference type="PANTHER" id="PTHR42794:SF2">
    <property type="entry name" value="ABC TRANSPORTER ATP-BINDING PROTEIN"/>
    <property type="match status" value="1"/>
</dbReference>
<sequence length="94" mass="10200">MVLDEPTNQLDLRHQLDALRLVRDRSVTAVIAMHDLNLAAAFCDRICVIAEGAVVALGTPAEILTPAPFAEVYRVEVEVTAHPRTGVPQVTLLT</sequence>
<name>A0ABP6FUN0_9ACTN</name>
<evidence type="ECO:0000313" key="2">
    <source>
        <dbReference type="Proteomes" id="UP001501666"/>
    </source>
</evidence>